<keyword evidence="3" id="KW-1185">Reference proteome</keyword>
<dbReference type="Proteomes" id="UP001150217">
    <property type="component" value="Unassembled WGS sequence"/>
</dbReference>
<protein>
    <submittedName>
        <fullName evidence="2">Uncharacterized protein</fullName>
    </submittedName>
</protein>
<dbReference type="EMBL" id="JANVFT010000001">
    <property type="protein sequence ID" value="KAJ4501498.1"/>
    <property type="molecule type" value="Genomic_DNA"/>
</dbReference>
<proteinExistence type="predicted"/>
<evidence type="ECO:0000313" key="3">
    <source>
        <dbReference type="Proteomes" id="UP001150217"/>
    </source>
</evidence>
<evidence type="ECO:0000313" key="2">
    <source>
        <dbReference type="EMBL" id="KAJ4501498.1"/>
    </source>
</evidence>
<evidence type="ECO:0000256" key="1">
    <source>
        <dbReference type="SAM" id="MobiDB-lite"/>
    </source>
</evidence>
<name>A0ABQ8VYP0_9AGAR</name>
<accession>A0ABQ8VYP0</accession>
<sequence>MAIITDRCVNQRFDSNRNFRNVVLVMLLASTLVSFCNAIPVGNLFGNAKKDVYDPKKEVLIGFGYSRYIGISKLDSNHTLHLPAENLFGNQRRPQEPHVLNPVISILQRGDFEDELPDFTDRGRTGLFPYNKCYITLTQQKMFDDLKDIIIYSSLPSRLPSYSEGSTHLPSYEQSRHHKDSTKVVTVTSGEHLHAIMHFPYDPTWLYWVTFFKIRCIPIESKFPEGIEDAQWQDWNIPNWISEKKEEGGQDSEVVPGSKVVDRSIQTGA</sequence>
<feature type="region of interest" description="Disordered" evidence="1">
    <location>
        <begin position="243"/>
        <end position="269"/>
    </location>
</feature>
<comment type="caution">
    <text evidence="2">The sequence shown here is derived from an EMBL/GenBank/DDBJ whole genome shotgun (WGS) entry which is preliminary data.</text>
</comment>
<organism evidence="2 3">
    <name type="scientific">Lentinula lateritia</name>
    <dbReference type="NCBI Taxonomy" id="40482"/>
    <lineage>
        <taxon>Eukaryota</taxon>
        <taxon>Fungi</taxon>
        <taxon>Dikarya</taxon>
        <taxon>Basidiomycota</taxon>
        <taxon>Agaricomycotina</taxon>
        <taxon>Agaricomycetes</taxon>
        <taxon>Agaricomycetidae</taxon>
        <taxon>Agaricales</taxon>
        <taxon>Marasmiineae</taxon>
        <taxon>Omphalotaceae</taxon>
        <taxon>Lentinula</taxon>
    </lineage>
</organism>
<gene>
    <name evidence="2" type="ORF">C8R41DRAFT_862106</name>
</gene>
<reference evidence="2" key="1">
    <citation type="submission" date="2022-08" db="EMBL/GenBank/DDBJ databases">
        <title>A Global Phylogenomic Analysis of the Shiitake Genus Lentinula.</title>
        <authorList>
            <consortium name="DOE Joint Genome Institute"/>
            <person name="Sierra-Patev S."/>
            <person name="Min B."/>
            <person name="Naranjo-Ortiz M."/>
            <person name="Looney B."/>
            <person name="Konkel Z."/>
            <person name="Slot J.C."/>
            <person name="Sakamoto Y."/>
            <person name="Steenwyk J.L."/>
            <person name="Rokas A."/>
            <person name="Carro J."/>
            <person name="Camarero S."/>
            <person name="Ferreira P."/>
            <person name="Molpeceres G."/>
            <person name="Ruiz-Duenas F.J."/>
            <person name="Serrano A."/>
            <person name="Henrissat B."/>
            <person name="Drula E."/>
            <person name="Hughes K.W."/>
            <person name="Mata J.L."/>
            <person name="Ishikawa N.K."/>
            <person name="Vargas-Isla R."/>
            <person name="Ushijima S."/>
            <person name="Smith C.A."/>
            <person name="Ahrendt S."/>
            <person name="Andreopoulos W."/>
            <person name="He G."/>
            <person name="Labutti K."/>
            <person name="Lipzen A."/>
            <person name="Ng V."/>
            <person name="Riley R."/>
            <person name="Sandor L."/>
            <person name="Barry K."/>
            <person name="Martinez A.T."/>
            <person name="Xiao Y."/>
            <person name="Gibbons J.G."/>
            <person name="Terashima K."/>
            <person name="Grigoriev I.V."/>
            <person name="Hibbett D.S."/>
        </authorList>
    </citation>
    <scope>NUCLEOTIDE SEQUENCE</scope>
    <source>
        <strain evidence="2">RHP3577 ss4</strain>
    </source>
</reference>